<dbReference type="NCBIfam" id="TIGR00364">
    <property type="entry name" value="7-cyano-7-deazaguanine synthase QueC"/>
    <property type="match status" value="1"/>
</dbReference>
<dbReference type="RefSeq" id="WP_163456782.1">
    <property type="nucleotide sequence ID" value="NZ_JAAGOH010000006.1"/>
</dbReference>
<evidence type="ECO:0000313" key="12">
    <source>
        <dbReference type="EMBL" id="NDY90922.1"/>
    </source>
</evidence>
<evidence type="ECO:0000313" key="13">
    <source>
        <dbReference type="Proteomes" id="UP000484255"/>
    </source>
</evidence>
<evidence type="ECO:0000256" key="1">
    <source>
        <dbReference type="ARBA" id="ARBA00005061"/>
    </source>
</evidence>
<evidence type="ECO:0000256" key="3">
    <source>
        <dbReference type="ARBA" id="ARBA00022723"/>
    </source>
</evidence>
<feature type="binding site" evidence="11">
    <location>
        <position position="221"/>
    </location>
    <ligand>
        <name>Zn(2+)</name>
        <dbReference type="ChEBI" id="CHEBI:29105"/>
    </ligand>
</feature>
<comment type="catalytic activity">
    <reaction evidence="10 11">
        <text>7-carboxy-7-carbaguanine + NH4(+) + 2 ATP = 7-cyano-7-carbaguanine + 2 AMP + 2 diphosphate + 2 H(+)</text>
        <dbReference type="Rhea" id="RHEA:27982"/>
        <dbReference type="ChEBI" id="CHEBI:15378"/>
        <dbReference type="ChEBI" id="CHEBI:28938"/>
        <dbReference type="ChEBI" id="CHEBI:30616"/>
        <dbReference type="ChEBI" id="CHEBI:33019"/>
        <dbReference type="ChEBI" id="CHEBI:45075"/>
        <dbReference type="ChEBI" id="CHEBI:61036"/>
        <dbReference type="ChEBI" id="CHEBI:456215"/>
        <dbReference type="EC" id="6.3.4.20"/>
    </reaction>
</comment>
<reference evidence="12 13" key="1">
    <citation type="submission" date="2020-02" db="EMBL/GenBank/DDBJ databases">
        <title>Ideonella bacterium strain TBM-1.</title>
        <authorList>
            <person name="Chen W.-M."/>
        </authorList>
    </citation>
    <scope>NUCLEOTIDE SEQUENCE [LARGE SCALE GENOMIC DNA]</scope>
    <source>
        <strain evidence="12 13">TBM-1</strain>
    </source>
</reference>
<evidence type="ECO:0000256" key="5">
    <source>
        <dbReference type="ARBA" id="ARBA00022785"/>
    </source>
</evidence>
<feature type="binding site" evidence="11">
    <location>
        <position position="224"/>
    </location>
    <ligand>
        <name>Zn(2+)</name>
        <dbReference type="ChEBI" id="CHEBI:29105"/>
    </ligand>
</feature>
<evidence type="ECO:0000256" key="2">
    <source>
        <dbReference type="ARBA" id="ARBA00022598"/>
    </source>
</evidence>
<evidence type="ECO:0000256" key="10">
    <source>
        <dbReference type="ARBA" id="ARBA00047890"/>
    </source>
</evidence>
<dbReference type="PANTHER" id="PTHR42914">
    <property type="entry name" value="7-CYANO-7-DEAZAGUANINE SYNTHASE"/>
    <property type="match status" value="1"/>
</dbReference>
<evidence type="ECO:0000256" key="4">
    <source>
        <dbReference type="ARBA" id="ARBA00022741"/>
    </source>
</evidence>
<name>A0A7C9TJ53_9BURK</name>
<evidence type="ECO:0000256" key="8">
    <source>
        <dbReference type="ARBA" id="ARBA00037993"/>
    </source>
</evidence>
<dbReference type="GO" id="GO:0008270">
    <property type="term" value="F:zinc ion binding"/>
    <property type="evidence" value="ECO:0007669"/>
    <property type="project" value="UniProtKB-UniRule"/>
</dbReference>
<comment type="function">
    <text evidence="11">Catalyzes the ATP-dependent conversion of 7-carboxy-7-deazaguanine (CDG) to 7-cyano-7-deazaguanine (preQ(0)).</text>
</comment>
<dbReference type="InterPro" id="IPR014729">
    <property type="entry name" value="Rossmann-like_a/b/a_fold"/>
</dbReference>
<dbReference type="HAMAP" id="MF_01633">
    <property type="entry name" value="QueC"/>
    <property type="match status" value="1"/>
</dbReference>
<feature type="binding site" evidence="11">
    <location>
        <begin position="18"/>
        <end position="28"/>
    </location>
    <ligand>
        <name>ATP</name>
        <dbReference type="ChEBI" id="CHEBI:30616"/>
    </ligand>
</feature>
<keyword evidence="2 11" id="KW-0436">Ligase</keyword>
<dbReference type="Proteomes" id="UP000484255">
    <property type="component" value="Unassembled WGS sequence"/>
</dbReference>
<sequence length="246" mass="27205">MTLLPLSHADPRRALVLFSGGQDSTVCLAWALQHFSQVETLGFDYGQRHRIELDCRQTVRQALVQRFPAWGARLGEDHLLDLSLLSQISACALTEERAIEMQANGLPNTFVPGRNLLFLTFAATLAYRRGAQVLVGGMCETDYSGYPDCRDNTLKALQVALSLGLDQPVCLQTPLMFLTKADTWDLSTQLGGEALNDLIVAHTHTCYLGERGRRHDWGHGCGTCPACELRARGHAEWRARQALQSA</sequence>
<dbReference type="PIRSF" id="PIRSF006293">
    <property type="entry name" value="ExsB"/>
    <property type="match status" value="1"/>
</dbReference>
<dbReference type="GO" id="GO:0016879">
    <property type="term" value="F:ligase activity, forming carbon-nitrogen bonds"/>
    <property type="evidence" value="ECO:0007669"/>
    <property type="project" value="UniProtKB-UniRule"/>
</dbReference>
<dbReference type="GO" id="GO:0005524">
    <property type="term" value="F:ATP binding"/>
    <property type="evidence" value="ECO:0007669"/>
    <property type="project" value="UniProtKB-UniRule"/>
</dbReference>
<keyword evidence="3 11" id="KW-0479">Metal-binding</keyword>
<feature type="binding site" evidence="11">
    <location>
        <position position="206"/>
    </location>
    <ligand>
        <name>Zn(2+)</name>
        <dbReference type="ChEBI" id="CHEBI:29105"/>
    </ligand>
</feature>
<keyword evidence="13" id="KW-1185">Reference proteome</keyword>
<evidence type="ECO:0000256" key="11">
    <source>
        <dbReference type="HAMAP-Rule" id="MF_01633"/>
    </source>
</evidence>
<keyword evidence="6 11" id="KW-0862">Zinc</keyword>
<organism evidence="12 13">
    <name type="scientific">Ideonella livida</name>
    <dbReference type="NCBI Taxonomy" id="2707176"/>
    <lineage>
        <taxon>Bacteria</taxon>
        <taxon>Pseudomonadati</taxon>
        <taxon>Pseudomonadota</taxon>
        <taxon>Betaproteobacteria</taxon>
        <taxon>Burkholderiales</taxon>
        <taxon>Sphaerotilaceae</taxon>
        <taxon>Ideonella</taxon>
    </lineage>
</organism>
<comment type="caution">
    <text evidence="12">The sequence shown here is derived from an EMBL/GenBank/DDBJ whole genome shotgun (WGS) entry which is preliminary data.</text>
</comment>
<dbReference type="EC" id="6.3.4.20" evidence="9 11"/>
<dbReference type="CDD" id="cd01995">
    <property type="entry name" value="QueC-like"/>
    <property type="match status" value="1"/>
</dbReference>
<dbReference type="UniPathway" id="UPA00391"/>
<dbReference type="PANTHER" id="PTHR42914:SF1">
    <property type="entry name" value="7-CYANO-7-DEAZAGUANINE SYNTHASE"/>
    <property type="match status" value="1"/>
</dbReference>
<protein>
    <recommendedName>
        <fullName evidence="9 11">7-cyano-7-deazaguanine synthase</fullName>
        <ecNumber evidence="9 11">6.3.4.20</ecNumber>
    </recommendedName>
    <alternativeName>
        <fullName evidence="11">7-cyano-7-carbaguanine synthase</fullName>
    </alternativeName>
    <alternativeName>
        <fullName evidence="11">PreQ(0) synthase</fullName>
    </alternativeName>
    <alternativeName>
        <fullName evidence="11">Queuosine biosynthesis protein QueC</fullName>
    </alternativeName>
</protein>
<comment type="cofactor">
    <cofactor evidence="11">
        <name>Zn(2+)</name>
        <dbReference type="ChEBI" id="CHEBI:29105"/>
    </cofactor>
    <text evidence="11">Binds 1 zinc ion per subunit.</text>
</comment>
<keyword evidence="5 11" id="KW-0671">Queuosine biosynthesis</keyword>
<dbReference type="SUPFAM" id="SSF52402">
    <property type="entry name" value="Adenine nucleotide alpha hydrolases-like"/>
    <property type="match status" value="1"/>
</dbReference>
<feature type="binding site" evidence="11">
    <location>
        <position position="227"/>
    </location>
    <ligand>
        <name>Zn(2+)</name>
        <dbReference type="ChEBI" id="CHEBI:29105"/>
    </ligand>
</feature>
<evidence type="ECO:0000256" key="6">
    <source>
        <dbReference type="ARBA" id="ARBA00022833"/>
    </source>
</evidence>
<proteinExistence type="inferred from homology"/>
<evidence type="ECO:0000256" key="7">
    <source>
        <dbReference type="ARBA" id="ARBA00022840"/>
    </source>
</evidence>
<comment type="similarity">
    <text evidence="8 11">Belongs to the QueC family.</text>
</comment>
<keyword evidence="7 11" id="KW-0067">ATP-binding</keyword>
<accession>A0A7C9TJ53</accession>
<comment type="pathway">
    <text evidence="1 11">Purine metabolism; 7-cyano-7-deazaguanine biosynthesis.</text>
</comment>
<dbReference type="Pfam" id="PF06508">
    <property type="entry name" value="QueC"/>
    <property type="match status" value="1"/>
</dbReference>
<dbReference type="EMBL" id="JAAGOH010000006">
    <property type="protein sequence ID" value="NDY90922.1"/>
    <property type="molecule type" value="Genomic_DNA"/>
</dbReference>
<dbReference type="AlphaFoldDB" id="A0A7C9TJ53"/>
<dbReference type="GO" id="GO:0008616">
    <property type="term" value="P:tRNA queuosine(34) biosynthetic process"/>
    <property type="evidence" value="ECO:0007669"/>
    <property type="project" value="UniProtKB-UniRule"/>
</dbReference>
<evidence type="ECO:0000256" key="9">
    <source>
        <dbReference type="ARBA" id="ARBA00039149"/>
    </source>
</evidence>
<keyword evidence="4 11" id="KW-0547">Nucleotide-binding</keyword>
<dbReference type="InterPro" id="IPR018317">
    <property type="entry name" value="QueC"/>
</dbReference>
<dbReference type="Gene3D" id="3.40.50.620">
    <property type="entry name" value="HUPs"/>
    <property type="match status" value="1"/>
</dbReference>
<gene>
    <name evidence="11 12" type="primary">queC</name>
    <name evidence="12" type="ORF">G3A44_06900</name>
</gene>